<feature type="compositionally biased region" description="Basic and acidic residues" evidence="1">
    <location>
        <begin position="555"/>
        <end position="588"/>
    </location>
</feature>
<dbReference type="Proteomes" id="UP000092716">
    <property type="component" value="Chromosome 12"/>
</dbReference>
<dbReference type="EMBL" id="CP016250">
    <property type="protein sequence ID" value="ANQ09548.1"/>
    <property type="molecule type" value="Genomic_DNA"/>
</dbReference>
<evidence type="ECO:0000313" key="3">
    <source>
        <dbReference type="Proteomes" id="UP000092716"/>
    </source>
</evidence>
<dbReference type="OrthoDB" id="360388at2759"/>
<feature type="region of interest" description="Disordered" evidence="1">
    <location>
        <begin position="555"/>
        <end position="591"/>
    </location>
</feature>
<feature type="region of interest" description="Disordered" evidence="1">
    <location>
        <begin position="49"/>
        <end position="71"/>
    </location>
</feature>
<keyword evidence="3" id="KW-1185">Reference proteome</keyword>
<feature type="compositionally biased region" description="Polar residues" evidence="1">
    <location>
        <begin position="92"/>
        <end position="102"/>
    </location>
</feature>
<feature type="region of interest" description="Disordered" evidence="1">
    <location>
        <begin position="92"/>
        <end position="119"/>
    </location>
</feature>
<accession>A0A1B1E3G7</accession>
<dbReference type="VEuPathDB" id="PlasmoDB:PCOAH_00043080"/>
<dbReference type="AlphaFoldDB" id="A0A1B1E3G7"/>
<organism evidence="2 3">
    <name type="scientific">Plasmodium coatneyi</name>
    <dbReference type="NCBI Taxonomy" id="208452"/>
    <lineage>
        <taxon>Eukaryota</taxon>
        <taxon>Sar</taxon>
        <taxon>Alveolata</taxon>
        <taxon>Apicomplexa</taxon>
        <taxon>Aconoidasida</taxon>
        <taxon>Haemosporida</taxon>
        <taxon>Plasmodiidae</taxon>
        <taxon>Plasmodium</taxon>
    </lineage>
</organism>
<evidence type="ECO:0000256" key="1">
    <source>
        <dbReference type="SAM" id="MobiDB-lite"/>
    </source>
</evidence>
<feature type="compositionally biased region" description="Basic and acidic residues" evidence="1">
    <location>
        <begin position="57"/>
        <end position="67"/>
    </location>
</feature>
<feature type="compositionally biased region" description="Basic and acidic residues" evidence="1">
    <location>
        <begin position="103"/>
        <end position="113"/>
    </location>
</feature>
<name>A0A1B1E3G7_9APIC</name>
<protein>
    <submittedName>
        <fullName evidence="2">Uncharacterized protein</fullName>
    </submittedName>
</protein>
<dbReference type="GeneID" id="30911039"/>
<gene>
    <name evidence="2" type="ORF">PCOAH_00043080</name>
</gene>
<dbReference type="KEGG" id="pcot:PCOAH_00043080"/>
<dbReference type="RefSeq" id="XP_019916243.1">
    <property type="nucleotide sequence ID" value="XM_020061092.1"/>
</dbReference>
<evidence type="ECO:0000313" key="2">
    <source>
        <dbReference type="EMBL" id="ANQ09548.1"/>
    </source>
</evidence>
<sequence length="873" mass="102658">MFCCSKNILDAVDRKRRDYGIFTEKKKNDEGNELISICDNKVSIVNILRRGNNPTSNEKEAKGDTSKKMSPVSKSNVLKYYEANILKERSSKGASLTNVTKNQEAKKKREDTRKSHHDKYKKDVIKDNYEVDDFTHLKAKHDFKTLKEIQRQLKNCLKEQEFSIHDDILFLNIYRLTHKKMYSLMDRKKKNAGHYNCNEILDMIMNGKLNKNSLIKRKSEAQYVYLKEKIGEINFLKNMELQYYLKIKKNIPSMKSKFEENYTKENSLFLEFSEKLLAEKVKSLKQFFVSPYCKNIVEIVLTPKKKKWNTFYGYHKIFVDLFVTKHISVYFYHIIEKKIEKHNLAQKTGPLQLRIKLKTNYPQAVKTIFRYIYDKTLNLHELDFKLLVTVYMECVHLKILSIMDDVIEVISQKATFDNIIGVMGLASSFKKIAIPLFNDFARIISDSGGYLFSKNYHYLLDSKTYSHFLGSDNLILNEMRLFIESVKFIIKNNCNMKEQNLIFQNIRFNLLSMEQLQEIHQYIKNCFEDIIHSKYDETNFICMRYRHSKLRIKEEYPNNDHRENSNEANDQSKETAEGDKSDDVKTNEEVAPVAGPPKFSFSEEIKHLNEFYKIINKEAFEPPYISKKKKEFLSTKRITICMNNIYNILFDHIFKKVGNQKEVKERCRIWKENKNFLCVNDFTNENYSFQLVKKKESTDKYSFTHGDERLISECKLVYQIVQSKESNISIGVILKRKELNNLSNAQNCKIPVTLLECSDQLVIYFDFFVNDFYVCNFDNNTSTLLNRTKLNIHAHENKLQNGDMIIYNVAVINQALEIDITILPKGISFSFSFPLLKPTIWGGQVIKRPFIHVKPFFALKDALDSISVPIVKF</sequence>
<reference evidence="3" key="1">
    <citation type="submission" date="2016-06" db="EMBL/GenBank/DDBJ databases">
        <title>First high quality genome sequence of Plasmodium coatneyi using continuous long reads from single molecule, real-time sequencing.</title>
        <authorList>
            <person name="Chien J.-T."/>
            <person name="Pakala S.B."/>
            <person name="Geraldo J.A."/>
            <person name="Lapp S.A."/>
            <person name="Barnwell J.W."/>
            <person name="Kissinger J.C."/>
            <person name="Galinski M.R."/>
            <person name="Humphrey J.C."/>
        </authorList>
    </citation>
    <scope>NUCLEOTIDE SEQUENCE [LARGE SCALE GENOMIC DNA]</scope>
    <source>
        <strain evidence="3">Hackeri</strain>
    </source>
</reference>
<proteinExistence type="predicted"/>